<evidence type="ECO:0000313" key="4">
    <source>
        <dbReference type="EMBL" id="KAG0269567.1"/>
    </source>
</evidence>
<organism evidence="4 5">
    <name type="scientific">Actinomortierella ambigua</name>
    <dbReference type="NCBI Taxonomy" id="1343610"/>
    <lineage>
        <taxon>Eukaryota</taxon>
        <taxon>Fungi</taxon>
        <taxon>Fungi incertae sedis</taxon>
        <taxon>Mucoromycota</taxon>
        <taxon>Mortierellomycotina</taxon>
        <taxon>Mortierellomycetes</taxon>
        <taxon>Mortierellales</taxon>
        <taxon>Mortierellaceae</taxon>
        <taxon>Actinomortierella</taxon>
    </lineage>
</organism>
<dbReference type="AlphaFoldDB" id="A0A9P6UBP2"/>
<dbReference type="GO" id="GO:0003684">
    <property type="term" value="F:damaged DNA binding"/>
    <property type="evidence" value="ECO:0007669"/>
    <property type="project" value="TreeGrafter"/>
</dbReference>
<accession>A0A9P6UBP2</accession>
<dbReference type="PANTHER" id="PTHR15114:SF1">
    <property type="entry name" value="REPLICATION PROTEIN A 14 KDA SUBUNIT"/>
    <property type="match status" value="1"/>
</dbReference>
<evidence type="ECO:0000256" key="2">
    <source>
        <dbReference type="ARBA" id="ARBA00009761"/>
    </source>
</evidence>
<protein>
    <recommendedName>
        <fullName evidence="6">Replication factor A protein 3</fullName>
    </recommendedName>
</protein>
<dbReference type="OrthoDB" id="188186at2759"/>
<dbReference type="GO" id="GO:0000724">
    <property type="term" value="P:double-strand break repair via homologous recombination"/>
    <property type="evidence" value="ECO:0007669"/>
    <property type="project" value="TreeGrafter"/>
</dbReference>
<dbReference type="GO" id="GO:0006298">
    <property type="term" value="P:mismatch repair"/>
    <property type="evidence" value="ECO:0007669"/>
    <property type="project" value="TreeGrafter"/>
</dbReference>
<sequence>MSSQEAYPTTPRVNSAMLANYKDKNVRFVGKIINHNGERAVMQAADKGQVHIHMNAESAYGTQFIEVIGKVNEDLSISEIASYNMGNEFDMETYNAMIVKAQLFPDIF</sequence>
<dbReference type="Pfam" id="PF08661">
    <property type="entry name" value="Rep_fac-A_3"/>
    <property type="match status" value="1"/>
</dbReference>
<keyword evidence="3" id="KW-0539">Nucleus</keyword>
<evidence type="ECO:0008006" key="6">
    <source>
        <dbReference type="Google" id="ProtNLM"/>
    </source>
</evidence>
<dbReference type="EMBL" id="JAAAJB010000022">
    <property type="protein sequence ID" value="KAG0269567.1"/>
    <property type="molecule type" value="Genomic_DNA"/>
</dbReference>
<comment type="subcellular location">
    <subcellularLocation>
        <location evidence="1">Nucleus</location>
    </subcellularLocation>
</comment>
<keyword evidence="5" id="KW-1185">Reference proteome</keyword>
<dbReference type="Proteomes" id="UP000807716">
    <property type="component" value="Unassembled WGS sequence"/>
</dbReference>
<dbReference type="GO" id="GO:0006260">
    <property type="term" value="P:DNA replication"/>
    <property type="evidence" value="ECO:0007669"/>
    <property type="project" value="InterPro"/>
</dbReference>
<dbReference type="Gene3D" id="2.40.50.140">
    <property type="entry name" value="Nucleic acid-binding proteins"/>
    <property type="match status" value="1"/>
</dbReference>
<evidence type="ECO:0000313" key="5">
    <source>
        <dbReference type="Proteomes" id="UP000807716"/>
    </source>
</evidence>
<dbReference type="PANTHER" id="PTHR15114">
    <property type="entry name" value="REPLICATION PROTEIN A3"/>
    <property type="match status" value="1"/>
</dbReference>
<dbReference type="GO" id="GO:0006284">
    <property type="term" value="P:base-excision repair"/>
    <property type="evidence" value="ECO:0007669"/>
    <property type="project" value="TreeGrafter"/>
</dbReference>
<comment type="caution">
    <text evidence="4">The sequence shown here is derived from an EMBL/GenBank/DDBJ whole genome shotgun (WGS) entry which is preliminary data.</text>
</comment>
<evidence type="ECO:0000256" key="1">
    <source>
        <dbReference type="ARBA" id="ARBA00004123"/>
    </source>
</evidence>
<dbReference type="SUPFAM" id="SSF50249">
    <property type="entry name" value="Nucleic acid-binding proteins"/>
    <property type="match status" value="1"/>
</dbReference>
<evidence type="ECO:0000256" key="3">
    <source>
        <dbReference type="ARBA" id="ARBA00023242"/>
    </source>
</evidence>
<dbReference type="InterPro" id="IPR013970">
    <property type="entry name" value="Rfa2"/>
</dbReference>
<dbReference type="InterPro" id="IPR012340">
    <property type="entry name" value="NA-bd_OB-fold"/>
</dbReference>
<dbReference type="GO" id="GO:0005662">
    <property type="term" value="C:DNA replication factor A complex"/>
    <property type="evidence" value="ECO:0007669"/>
    <property type="project" value="TreeGrafter"/>
</dbReference>
<dbReference type="GO" id="GO:0003697">
    <property type="term" value="F:single-stranded DNA binding"/>
    <property type="evidence" value="ECO:0007669"/>
    <property type="project" value="TreeGrafter"/>
</dbReference>
<dbReference type="CDD" id="cd04479">
    <property type="entry name" value="RPA3"/>
    <property type="match status" value="1"/>
</dbReference>
<reference evidence="4" key="1">
    <citation type="journal article" date="2020" name="Fungal Divers.">
        <title>Resolving the Mortierellaceae phylogeny through synthesis of multi-gene phylogenetics and phylogenomics.</title>
        <authorList>
            <person name="Vandepol N."/>
            <person name="Liber J."/>
            <person name="Desiro A."/>
            <person name="Na H."/>
            <person name="Kennedy M."/>
            <person name="Barry K."/>
            <person name="Grigoriev I.V."/>
            <person name="Miller A.N."/>
            <person name="O'Donnell K."/>
            <person name="Stajich J.E."/>
            <person name="Bonito G."/>
        </authorList>
    </citation>
    <scope>NUCLEOTIDE SEQUENCE</scope>
    <source>
        <strain evidence="4">BC1065</strain>
    </source>
</reference>
<dbReference type="GO" id="GO:0006289">
    <property type="term" value="P:nucleotide-excision repair"/>
    <property type="evidence" value="ECO:0007669"/>
    <property type="project" value="TreeGrafter"/>
</dbReference>
<name>A0A9P6UBP2_9FUNG</name>
<dbReference type="GO" id="GO:0035861">
    <property type="term" value="C:site of double-strand break"/>
    <property type="evidence" value="ECO:0007669"/>
    <property type="project" value="TreeGrafter"/>
</dbReference>
<proteinExistence type="inferred from homology"/>
<comment type="similarity">
    <text evidence="2">Belongs to the replication factor A protein 3 family.</text>
</comment>
<gene>
    <name evidence="4" type="ORF">DFQ27_003030</name>
</gene>